<evidence type="ECO:0008006" key="3">
    <source>
        <dbReference type="Google" id="ProtNLM"/>
    </source>
</evidence>
<evidence type="ECO:0000313" key="2">
    <source>
        <dbReference type="Proteomes" id="UP000237819"/>
    </source>
</evidence>
<dbReference type="SUPFAM" id="SSF82171">
    <property type="entry name" value="DPP6 N-terminal domain-like"/>
    <property type="match status" value="1"/>
</dbReference>
<comment type="caution">
    <text evidence="1">The sequence shown here is derived from an EMBL/GenBank/DDBJ whole genome shotgun (WGS) entry which is preliminary data.</text>
</comment>
<gene>
    <name evidence="1" type="ORF">C5Y93_22310</name>
</gene>
<reference evidence="1 2" key="1">
    <citation type="submission" date="2018-02" db="EMBL/GenBank/DDBJ databases">
        <title>Comparative genomes isolates from brazilian mangrove.</title>
        <authorList>
            <person name="Araujo J.E."/>
            <person name="Taketani R.G."/>
            <person name="Silva M.C.P."/>
            <person name="Loureco M.V."/>
            <person name="Andreote F.D."/>
        </authorList>
    </citation>
    <scope>NUCLEOTIDE SEQUENCE [LARGE SCALE GENOMIC DNA]</scope>
    <source>
        <strain evidence="1 2">Nap-Phe MGV</strain>
    </source>
</reference>
<organism evidence="1 2">
    <name type="scientific">Blastopirellula marina</name>
    <dbReference type="NCBI Taxonomy" id="124"/>
    <lineage>
        <taxon>Bacteria</taxon>
        <taxon>Pseudomonadati</taxon>
        <taxon>Planctomycetota</taxon>
        <taxon>Planctomycetia</taxon>
        <taxon>Pirellulales</taxon>
        <taxon>Pirellulaceae</taxon>
        <taxon>Blastopirellula</taxon>
    </lineage>
</organism>
<dbReference type="EMBL" id="PUHZ01000022">
    <property type="protein sequence ID" value="PQO43919.1"/>
    <property type="molecule type" value="Genomic_DNA"/>
</dbReference>
<accession>A0A2S8GHH5</accession>
<evidence type="ECO:0000313" key="1">
    <source>
        <dbReference type="EMBL" id="PQO43919.1"/>
    </source>
</evidence>
<protein>
    <recommendedName>
        <fullName evidence="3">Dipeptidylpeptidase IV N-terminal domain-containing protein</fullName>
    </recommendedName>
</protein>
<dbReference type="Pfam" id="PF07676">
    <property type="entry name" value="PD40"/>
    <property type="match status" value="6"/>
</dbReference>
<name>A0A2S8GHH5_9BACT</name>
<dbReference type="InterPro" id="IPR011659">
    <property type="entry name" value="WD40"/>
</dbReference>
<dbReference type="Proteomes" id="UP000237819">
    <property type="component" value="Unassembled WGS sequence"/>
</dbReference>
<dbReference type="AlphaFoldDB" id="A0A2S8GHH5"/>
<dbReference type="InterPro" id="IPR011042">
    <property type="entry name" value="6-blade_b-propeller_TolB-like"/>
</dbReference>
<dbReference type="PANTHER" id="PTHR32161:SF8">
    <property type="entry name" value="DPP6 N-TERMINAL DOMAIN-LIKE PROTEIN"/>
    <property type="match status" value="1"/>
</dbReference>
<dbReference type="PANTHER" id="PTHR32161">
    <property type="entry name" value="DPP6 N-TERMINAL DOMAIN-LIKE PROTEIN"/>
    <property type="match status" value="1"/>
</dbReference>
<proteinExistence type="predicted"/>
<dbReference type="Gene3D" id="2.120.10.30">
    <property type="entry name" value="TolB, C-terminal domain"/>
    <property type="match status" value="3"/>
</dbReference>
<sequence>MRRGAKLMSVVESNGEFRWLSRGACVGTLLAAGLALFGGRANGDEPTSHSPRGGEKGVMLLNRIGPSASDLYLANADGSGEQKLLADSGFDYHATFSADGEWIIFTSERDGLGQSDLYRVRPNGADCERLTDDPAVDDQGVLSPDGKTVAFVSTRGSHLANIWLLDLETRELRNLTGSQELQGNLEQPNGFFRPAWSPDGKWLAFASDRNTEWRGHSSGSGWEHVQALSVYIVRPDGTGLRRITEPGMCDGSPKWSPNGKRVVYYEIPVEETWMAHWPGADQRTTSQIVSVDVETGERIEHTSGPGLKVGPQFLSNQEVGYLVKAGPNGGIAYVGRPTKVAGQMRCPSWSPDGKRMVYEKVDFQPRKQNQLLYSWDPNYEYRYTDVFPILSKDGKQLLLTRKDGERKLIVGPRDGNSGLSVMDPDGTNRREIFQAEDGLQAFAPSWSPDGEWIVFGYGSFLKGRSSRPATLMLVRSDGTGLKALTNPKGVTNAGFPSWSPGGKEIVYRAWNGKAMGLQIINLADDSVRQLTEGRDTLPQWSPDGERIVFTRGHDGENFDVFTIRPDGSDLQRLTTSRGVDGHATWTTDGKQIFYNSAMYGWREEAVLYEKTFQPYGQQFRMNADGSDKRPLTDSLWEDSMAVYVPTEK</sequence>
<dbReference type="Gene3D" id="2.120.10.60">
    <property type="entry name" value="Tricorn protease N-terminal domain"/>
    <property type="match status" value="1"/>
</dbReference>